<evidence type="ECO:0000259" key="2">
    <source>
        <dbReference type="Pfam" id="PF17667"/>
    </source>
</evidence>
<dbReference type="Pfam" id="PF17667">
    <property type="entry name" value="Pkinase_fungal"/>
    <property type="match status" value="1"/>
</dbReference>
<dbReference type="EMBL" id="JABCKV010000012">
    <property type="protein sequence ID" value="KAG5647123.1"/>
    <property type="molecule type" value="Genomic_DNA"/>
</dbReference>
<dbReference type="AlphaFoldDB" id="A0A9P7GBP9"/>
<dbReference type="Proteomes" id="UP000775547">
    <property type="component" value="Unassembled WGS sequence"/>
</dbReference>
<organism evidence="3 4">
    <name type="scientific">Asterophora parasitica</name>
    <dbReference type="NCBI Taxonomy" id="117018"/>
    <lineage>
        <taxon>Eukaryota</taxon>
        <taxon>Fungi</taxon>
        <taxon>Dikarya</taxon>
        <taxon>Basidiomycota</taxon>
        <taxon>Agaricomycotina</taxon>
        <taxon>Agaricomycetes</taxon>
        <taxon>Agaricomycetidae</taxon>
        <taxon>Agaricales</taxon>
        <taxon>Tricholomatineae</taxon>
        <taxon>Lyophyllaceae</taxon>
        <taxon>Asterophora</taxon>
    </lineage>
</organism>
<keyword evidence="1" id="KW-0732">Signal</keyword>
<dbReference type="InterPro" id="IPR040976">
    <property type="entry name" value="Pkinase_fungal"/>
</dbReference>
<protein>
    <recommendedName>
        <fullName evidence="2">Fungal-type protein kinase domain-containing protein</fullName>
    </recommendedName>
</protein>
<gene>
    <name evidence="3" type="ORF">DXG03_001078</name>
</gene>
<reference evidence="3" key="2">
    <citation type="submission" date="2021-10" db="EMBL/GenBank/DDBJ databases">
        <title>Phylogenomics reveals ancestral predisposition of the termite-cultivated fungus Termitomyces towards a domesticated lifestyle.</title>
        <authorList>
            <person name="Auxier B."/>
            <person name="Grum-Grzhimaylo A."/>
            <person name="Cardenas M.E."/>
            <person name="Lodge J.D."/>
            <person name="Laessoe T."/>
            <person name="Pedersen O."/>
            <person name="Smith M.E."/>
            <person name="Kuyper T.W."/>
            <person name="Franco-Molano E.A."/>
            <person name="Baroni T.J."/>
            <person name="Aanen D.K."/>
        </authorList>
    </citation>
    <scope>NUCLEOTIDE SEQUENCE</scope>
    <source>
        <strain evidence="3">AP01</strain>
        <tissue evidence="3">Mycelium</tissue>
    </source>
</reference>
<comment type="caution">
    <text evidence="3">The sequence shown here is derived from an EMBL/GenBank/DDBJ whole genome shotgun (WGS) entry which is preliminary data.</text>
</comment>
<accession>A0A9P7GBP9</accession>
<name>A0A9P7GBP9_9AGAR</name>
<evidence type="ECO:0000313" key="3">
    <source>
        <dbReference type="EMBL" id="KAG5647123.1"/>
    </source>
</evidence>
<proteinExistence type="predicted"/>
<keyword evidence="4" id="KW-1185">Reference proteome</keyword>
<evidence type="ECO:0000313" key="4">
    <source>
        <dbReference type="Proteomes" id="UP000775547"/>
    </source>
</evidence>
<sequence length="500" mass="55732">MTTPADLLICCLASWFSTYLPATLPGGRTSKVASDFLDAVERRLREDPDSALLHCQQLSHPESAHGLEYSTLRNTIAKLAEAVALTVTELDSSLSLARPVNACEHKASKYSEINGHIFIPARATLAPALPKLCQAIGHRGHTRKQMAPAKTAKAYWEAAHHALTAGKALSSAIVVAVRTAGESDDEQKWAELATEAVTIAQCLLSDDPRWRFINGITFEGGQESSYLLRFLIYALFGSTYKLGLDPTVKQHLIHRHNSGTVTGGKNFDVVASYEYTVDSGSYLTEGPPIYEDTLGTSCRGTRVWLAWEMSKVEGDEEQYTLSEELYVLKDIWLACDAELESHIRGDIFARLRALDSQSQSSNTTTNHAEEAERYFMHFRHDWHVECVDGHDISPDIPTDVEFYVQSGNKYDNIKHYLRHHAIRLPGRFLTAHASVNAAAAQYAHRKHIRTILEDVCDNIYEIKDYKTLFRALRDTVKGITLAFLPANMSDSNIAYVSQSD</sequence>
<evidence type="ECO:0000256" key="1">
    <source>
        <dbReference type="SAM" id="SignalP"/>
    </source>
</evidence>
<dbReference type="OrthoDB" id="3271139at2759"/>
<feature type="domain" description="Fungal-type protein kinase" evidence="2">
    <location>
        <begin position="215"/>
        <end position="479"/>
    </location>
</feature>
<feature type="chain" id="PRO_5040211197" description="Fungal-type protein kinase domain-containing protein" evidence="1">
    <location>
        <begin position="23"/>
        <end position="500"/>
    </location>
</feature>
<reference evidence="3" key="1">
    <citation type="submission" date="2020-07" db="EMBL/GenBank/DDBJ databases">
        <authorList>
            <person name="Nieuwenhuis M."/>
            <person name="Van De Peppel L.J.J."/>
        </authorList>
    </citation>
    <scope>NUCLEOTIDE SEQUENCE</scope>
    <source>
        <strain evidence="3">AP01</strain>
        <tissue evidence="3">Mycelium</tissue>
    </source>
</reference>
<feature type="signal peptide" evidence="1">
    <location>
        <begin position="1"/>
        <end position="22"/>
    </location>
</feature>